<proteinExistence type="predicted"/>
<accession>A0A284RSC0</accession>
<name>A0A284RSC0_ARMOS</name>
<protein>
    <recommendedName>
        <fullName evidence="1">F-box domain-containing protein</fullName>
    </recommendedName>
</protein>
<dbReference type="EMBL" id="FUEG01000014">
    <property type="protein sequence ID" value="SJL11656.1"/>
    <property type="molecule type" value="Genomic_DNA"/>
</dbReference>
<dbReference type="Proteomes" id="UP000219338">
    <property type="component" value="Unassembled WGS sequence"/>
</dbReference>
<dbReference type="InterPro" id="IPR036047">
    <property type="entry name" value="F-box-like_dom_sf"/>
</dbReference>
<dbReference type="Gene3D" id="1.20.1280.50">
    <property type="match status" value="1"/>
</dbReference>
<gene>
    <name evidence="2" type="ORF">ARMOST_15062</name>
</gene>
<feature type="domain" description="F-box" evidence="1">
    <location>
        <begin position="85"/>
        <end position="139"/>
    </location>
</feature>
<dbReference type="OrthoDB" id="2269034at2759"/>
<evidence type="ECO:0000313" key="3">
    <source>
        <dbReference type="Proteomes" id="UP000219338"/>
    </source>
</evidence>
<dbReference type="AlphaFoldDB" id="A0A284RSC0"/>
<reference evidence="3" key="1">
    <citation type="journal article" date="2017" name="Nat. Ecol. Evol.">
        <title>Genome expansion and lineage-specific genetic innovations in the forest pathogenic fungi Armillaria.</title>
        <authorList>
            <person name="Sipos G."/>
            <person name="Prasanna A.N."/>
            <person name="Walter M.C."/>
            <person name="O'Connor E."/>
            <person name="Balint B."/>
            <person name="Krizsan K."/>
            <person name="Kiss B."/>
            <person name="Hess J."/>
            <person name="Varga T."/>
            <person name="Slot J."/>
            <person name="Riley R."/>
            <person name="Boka B."/>
            <person name="Rigling D."/>
            <person name="Barry K."/>
            <person name="Lee J."/>
            <person name="Mihaltcheva S."/>
            <person name="LaButti K."/>
            <person name="Lipzen A."/>
            <person name="Waldron R."/>
            <person name="Moloney N.M."/>
            <person name="Sperisen C."/>
            <person name="Kredics L."/>
            <person name="Vagvoelgyi C."/>
            <person name="Patrignani A."/>
            <person name="Fitzpatrick D."/>
            <person name="Nagy I."/>
            <person name="Doyle S."/>
            <person name="Anderson J.B."/>
            <person name="Grigoriev I.V."/>
            <person name="Gueldener U."/>
            <person name="Muensterkoetter M."/>
            <person name="Nagy L.G."/>
        </authorList>
    </citation>
    <scope>NUCLEOTIDE SEQUENCE [LARGE SCALE GENOMIC DNA]</scope>
    <source>
        <strain evidence="3">C18/9</strain>
    </source>
</reference>
<keyword evidence="3" id="KW-1185">Reference proteome</keyword>
<sequence length="493" mass="55789">MTSCNATQIPSYSPTVDITSLLRSWCSPGRIDEITIAQIRLDMMAVDSLVQPRLDRIKELESEIARLRAEVAVISPTLDKYHSLHAPIRRLPPELLLSVFGHLEPGPMPLKNDAPWVLTRVCSSWRDLVTHTPTLWSTIRMDCPYGWWNLPTTSDPSTLLTCSLRYSNNAPLDVTLASHRKIPATNHIAILLRKHSTRWRSLVADSGEFIPNELPALEKLHLRIFSRLFDTLRAPRLHTLILGELRSIPFSRFPSLRCLECSIVDSEQLITLLEDAKQLTSLRVDCSERLVPKNLPSSGIISSLLELHLPVKVPKALSCISFPMLHSLTLGLPLCCPPAYTQTDIDILNNLHCPRLRTLILNEPISILSLEKLLSYPITRLDLVVRANSMYYALNSTPLLHLEDLRITDNSLSGSREILMVIKAKKSLRNVEVKSASFARIRELFRTESFPEELIVRCWNAPAQTVLPRIRQDGSSKDAVVVWFLMSRFEIGF</sequence>
<dbReference type="InterPro" id="IPR001810">
    <property type="entry name" value="F-box_dom"/>
</dbReference>
<evidence type="ECO:0000313" key="2">
    <source>
        <dbReference type="EMBL" id="SJL11656.1"/>
    </source>
</evidence>
<dbReference type="PROSITE" id="PS50181">
    <property type="entry name" value="FBOX"/>
    <property type="match status" value="1"/>
</dbReference>
<dbReference type="STRING" id="47428.A0A284RSC0"/>
<evidence type="ECO:0000259" key="1">
    <source>
        <dbReference type="PROSITE" id="PS50181"/>
    </source>
</evidence>
<organism evidence="2 3">
    <name type="scientific">Armillaria ostoyae</name>
    <name type="common">Armillaria root rot fungus</name>
    <dbReference type="NCBI Taxonomy" id="47428"/>
    <lineage>
        <taxon>Eukaryota</taxon>
        <taxon>Fungi</taxon>
        <taxon>Dikarya</taxon>
        <taxon>Basidiomycota</taxon>
        <taxon>Agaricomycotina</taxon>
        <taxon>Agaricomycetes</taxon>
        <taxon>Agaricomycetidae</taxon>
        <taxon>Agaricales</taxon>
        <taxon>Marasmiineae</taxon>
        <taxon>Physalacriaceae</taxon>
        <taxon>Armillaria</taxon>
    </lineage>
</organism>
<dbReference type="SUPFAM" id="SSF81383">
    <property type="entry name" value="F-box domain"/>
    <property type="match status" value="1"/>
</dbReference>